<gene>
    <name evidence="2" type="ORF">FC80_GL000466</name>
</gene>
<sequence>MPTMWIKRGDEEEFDAGTITSGLKFLGADTNPVLANNYLSDTQADGSIFSYSQYQKSVVNARFWLHFQDYTSYKLAKHDIFKVLGAKGIIRIRTNSEPAQCMYVRSTVFEISPTEDFSHNALFTVPFENPSGYKYSLVNSDVLKTYSTGVWANYGQNLPYNEDTQYTFTKQNNFRVYNASDIAIDPYFQHHELSIIIKHKGTGFTITNKTNGTSYTYFGTMSSSDILVLQGLSTYKNGTIDSNNSDYGYLKLETGWNDIKVTGATDATITFSFPFVYIA</sequence>
<dbReference type="Pfam" id="PF05709">
    <property type="entry name" value="Sipho_tail"/>
    <property type="match status" value="1"/>
</dbReference>
<dbReference type="OrthoDB" id="2194642at2"/>
<accession>A0A0R2CTB9</accession>
<dbReference type="RefSeq" id="WP_057828733.1">
    <property type="nucleotide sequence ID" value="NZ_AYZE01000010.1"/>
</dbReference>
<comment type="caution">
    <text evidence="2">The sequence shown here is derived from an EMBL/GenBank/DDBJ whole genome shotgun (WGS) entry which is preliminary data.</text>
</comment>
<dbReference type="InterPro" id="IPR008841">
    <property type="entry name" value="Siphovirus-type_tail_N"/>
</dbReference>
<reference evidence="2 3" key="1">
    <citation type="journal article" date="2015" name="Genome Announc.">
        <title>Expanding the biotechnology potential of lactobacilli through comparative genomics of 213 strains and associated genera.</title>
        <authorList>
            <person name="Sun Z."/>
            <person name="Harris H.M."/>
            <person name="McCann A."/>
            <person name="Guo C."/>
            <person name="Argimon S."/>
            <person name="Zhang W."/>
            <person name="Yang X."/>
            <person name="Jeffery I.B."/>
            <person name="Cooney J.C."/>
            <person name="Kagawa T.F."/>
            <person name="Liu W."/>
            <person name="Song Y."/>
            <person name="Salvetti E."/>
            <person name="Wrobel A."/>
            <person name="Rasinkangas P."/>
            <person name="Parkhill J."/>
            <person name="Rea M.C."/>
            <person name="O'Sullivan O."/>
            <person name="Ritari J."/>
            <person name="Douillard F.P."/>
            <person name="Paul Ross R."/>
            <person name="Yang R."/>
            <person name="Briner A.E."/>
            <person name="Felis G.E."/>
            <person name="de Vos W.M."/>
            <person name="Barrangou R."/>
            <person name="Klaenhammer T.R."/>
            <person name="Caufield P.W."/>
            <person name="Cui Y."/>
            <person name="Zhang H."/>
            <person name="O'Toole P.W."/>
        </authorList>
    </citation>
    <scope>NUCLEOTIDE SEQUENCE [LARGE SCALE GENOMIC DNA]</scope>
    <source>
        <strain evidence="2 3">DSM 21116</strain>
    </source>
</reference>
<dbReference type="PATRIC" id="fig|1423729.3.peg.468"/>
<feature type="domain" description="Siphovirus-type tail component RIFT-related" evidence="1">
    <location>
        <begin position="24"/>
        <end position="128"/>
    </location>
</feature>
<evidence type="ECO:0000313" key="2">
    <source>
        <dbReference type="EMBL" id="KRM91499.1"/>
    </source>
</evidence>
<evidence type="ECO:0000313" key="3">
    <source>
        <dbReference type="Proteomes" id="UP000051131"/>
    </source>
</evidence>
<dbReference type="AlphaFoldDB" id="A0A0R2CTB9"/>
<evidence type="ECO:0000259" key="1">
    <source>
        <dbReference type="Pfam" id="PF05709"/>
    </source>
</evidence>
<dbReference type="STRING" id="1423729.FC80_GL000466"/>
<keyword evidence="3" id="KW-1185">Reference proteome</keyword>
<protein>
    <recommendedName>
        <fullName evidence="1">Siphovirus-type tail component RIFT-related domain-containing protein</fullName>
    </recommendedName>
</protein>
<organism evidence="2 3">
    <name type="scientific">Liquorilactobacillus cacaonum DSM 21116</name>
    <dbReference type="NCBI Taxonomy" id="1423729"/>
    <lineage>
        <taxon>Bacteria</taxon>
        <taxon>Bacillati</taxon>
        <taxon>Bacillota</taxon>
        <taxon>Bacilli</taxon>
        <taxon>Lactobacillales</taxon>
        <taxon>Lactobacillaceae</taxon>
        <taxon>Liquorilactobacillus</taxon>
    </lineage>
</organism>
<dbReference type="EMBL" id="AYZE01000010">
    <property type="protein sequence ID" value="KRM91499.1"/>
    <property type="molecule type" value="Genomic_DNA"/>
</dbReference>
<dbReference type="Proteomes" id="UP000051131">
    <property type="component" value="Unassembled WGS sequence"/>
</dbReference>
<proteinExistence type="predicted"/>
<name>A0A0R2CTB9_9LACO</name>